<feature type="compositionally biased region" description="Polar residues" evidence="1">
    <location>
        <begin position="28"/>
        <end position="37"/>
    </location>
</feature>
<feature type="region of interest" description="Disordered" evidence="1">
    <location>
        <begin position="1"/>
        <end position="41"/>
    </location>
</feature>
<protein>
    <submittedName>
        <fullName evidence="2">Uncharacterized protein</fullName>
    </submittedName>
</protein>
<dbReference type="AlphaFoldDB" id="A0A5J4VDK6"/>
<accession>A0A5J4VDK6</accession>
<name>A0A5J4VDK6_9EUKA</name>
<evidence type="ECO:0000313" key="2">
    <source>
        <dbReference type="EMBL" id="KAA6380638.1"/>
    </source>
</evidence>
<gene>
    <name evidence="2" type="ORF">EZS28_023834</name>
</gene>
<dbReference type="Proteomes" id="UP000324800">
    <property type="component" value="Unassembled WGS sequence"/>
</dbReference>
<feature type="non-terminal residue" evidence="2">
    <location>
        <position position="56"/>
    </location>
</feature>
<evidence type="ECO:0000313" key="3">
    <source>
        <dbReference type="Proteomes" id="UP000324800"/>
    </source>
</evidence>
<evidence type="ECO:0000256" key="1">
    <source>
        <dbReference type="SAM" id="MobiDB-lite"/>
    </source>
</evidence>
<dbReference type="EMBL" id="SNRW01007784">
    <property type="protein sequence ID" value="KAA6380638.1"/>
    <property type="molecule type" value="Genomic_DNA"/>
</dbReference>
<reference evidence="2 3" key="1">
    <citation type="submission" date="2019-03" db="EMBL/GenBank/DDBJ databases">
        <title>Single cell metagenomics reveals metabolic interactions within the superorganism composed of flagellate Streblomastix strix and complex community of Bacteroidetes bacteria on its surface.</title>
        <authorList>
            <person name="Treitli S.C."/>
            <person name="Kolisko M."/>
            <person name="Husnik F."/>
            <person name="Keeling P."/>
            <person name="Hampl V."/>
        </authorList>
    </citation>
    <scope>NUCLEOTIDE SEQUENCE [LARGE SCALE GENOMIC DNA]</scope>
    <source>
        <strain evidence="2">ST1C</strain>
    </source>
</reference>
<organism evidence="2 3">
    <name type="scientific">Streblomastix strix</name>
    <dbReference type="NCBI Taxonomy" id="222440"/>
    <lineage>
        <taxon>Eukaryota</taxon>
        <taxon>Metamonada</taxon>
        <taxon>Preaxostyla</taxon>
        <taxon>Oxymonadida</taxon>
        <taxon>Streblomastigidae</taxon>
        <taxon>Streblomastix</taxon>
    </lineage>
</organism>
<comment type="caution">
    <text evidence="2">The sequence shown here is derived from an EMBL/GenBank/DDBJ whole genome shotgun (WGS) entry which is preliminary data.</text>
</comment>
<sequence length="56" mass="6216">MIDDESAINLRPKNPQKQSETDGKASESQDPSIQRAGTSEAIPFWTRLMLGQNVNN</sequence>
<proteinExistence type="predicted"/>